<accession>A0A061G4M4</accession>
<organism evidence="1 2">
    <name type="scientific">Theobroma cacao</name>
    <name type="common">Cacao</name>
    <name type="synonym">Cocoa</name>
    <dbReference type="NCBI Taxonomy" id="3641"/>
    <lineage>
        <taxon>Eukaryota</taxon>
        <taxon>Viridiplantae</taxon>
        <taxon>Streptophyta</taxon>
        <taxon>Embryophyta</taxon>
        <taxon>Tracheophyta</taxon>
        <taxon>Spermatophyta</taxon>
        <taxon>Magnoliopsida</taxon>
        <taxon>eudicotyledons</taxon>
        <taxon>Gunneridae</taxon>
        <taxon>Pentapetalae</taxon>
        <taxon>rosids</taxon>
        <taxon>malvids</taxon>
        <taxon>Malvales</taxon>
        <taxon>Malvaceae</taxon>
        <taxon>Byttnerioideae</taxon>
        <taxon>Theobroma</taxon>
    </lineage>
</organism>
<protein>
    <submittedName>
        <fullName evidence="1">Uncharacterized protein</fullName>
    </submittedName>
</protein>
<proteinExistence type="predicted"/>
<dbReference type="AlphaFoldDB" id="A0A061G4M4"/>
<dbReference type="InParanoid" id="A0A061G4M4"/>
<keyword evidence="2" id="KW-1185">Reference proteome</keyword>
<dbReference type="Proteomes" id="UP000026915">
    <property type="component" value="Chromosome 3"/>
</dbReference>
<reference evidence="1 2" key="1">
    <citation type="journal article" date="2013" name="Genome Biol.">
        <title>The genome sequence of the most widely cultivated cacao type and its use to identify candidate genes regulating pod color.</title>
        <authorList>
            <person name="Motamayor J.C."/>
            <person name="Mockaitis K."/>
            <person name="Schmutz J."/>
            <person name="Haiminen N."/>
            <person name="Iii D.L."/>
            <person name="Cornejo O."/>
            <person name="Findley S.D."/>
            <person name="Zheng P."/>
            <person name="Utro F."/>
            <person name="Royaert S."/>
            <person name="Saski C."/>
            <person name="Jenkins J."/>
            <person name="Podicheti R."/>
            <person name="Zhao M."/>
            <person name="Scheffler B.E."/>
            <person name="Stack J.C."/>
            <person name="Feltus F.A."/>
            <person name="Mustiga G.M."/>
            <person name="Amores F."/>
            <person name="Phillips W."/>
            <person name="Marelli J.P."/>
            <person name="May G.D."/>
            <person name="Shapiro H."/>
            <person name="Ma J."/>
            <person name="Bustamante C.D."/>
            <person name="Schnell R.J."/>
            <person name="Main D."/>
            <person name="Gilbert D."/>
            <person name="Parida L."/>
            <person name="Kuhn D.N."/>
        </authorList>
    </citation>
    <scope>NUCLEOTIDE SEQUENCE [LARGE SCALE GENOMIC DNA]</scope>
    <source>
        <strain evidence="2">cv. Matina 1-6</strain>
    </source>
</reference>
<evidence type="ECO:0000313" key="1">
    <source>
        <dbReference type="EMBL" id="EOY24122.1"/>
    </source>
</evidence>
<dbReference type="Gramene" id="EOY24122">
    <property type="protein sequence ID" value="EOY24122"/>
    <property type="gene ID" value="TCM_015807"/>
</dbReference>
<evidence type="ECO:0000313" key="2">
    <source>
        <dbReference type="Proteomes" id="UP000026915"/>
    </source>
</evidence>
<sequence>MIDCQCMANFMVALLPIPSFLVGSPLLRASQENRALKGGIRFIACSSQDHNSFPSGIGRRNYFLLPSAIKSCKLKFNNQHQRLKVGLGWLRCQSSSPGILKAQGGRGASPVVKRLGGGDPPKYTQNNFISSKKLVFSLSHFSP</sequence>
<dbReference type="EMBL" id="CM001881">
    <property type="protein sequence ID" value="EOY24122.1"/>
    <property type="molecule type" value="Genomic_DNA"/>
</dbReference>
<name>A0A061G4M4_THECC</name>
<gene>
    <name evidence="1" type="ORF">TCM_015807</name>
</gene>
<dbReference type="HOGENOM" id="CLU_1809704_0_0_1"/>